<feature type="compositionally biased region" description="Basic and acidic residues" evidence="2">
    <location>
        <begin position="409"/>
        <end position="424"/>
    </location>
</feature>
<evidence type="ECO:0000256" key="1">
    <source>
        <dbReference type="SAM" id="Coils"/>
    </source>
</evidence>
<accession>V4BAS6</accession>
<keyword evidence="4" id="KW-1185">Reference proteome</keyword>
<dbReference type="KEGG" id="lgi:LOTGIDRAFT_235648"/>
<evidence type="ECO:0000256" key="2">
    <source>
        <dbReference type="SAM" id="MobiDB-lite"/>
    </source>
</evidence>
<evidence type="ECO:0008006" key="5">
    <source>
        <dbReference type="Google" id="ProtNLM"/>
    </source>
</evidence>
<protein>
    <recommendedName>
        <fullName evidence="5">EF-hand domain-containing protein</fullName>
    </recommendedName>
</protein>
<dbReference type="SUPFAM" id="SSF47473">
    <property type="entry name" value="EF-hand"/>
    <property type="match status" value="1"/>
</dbReference>
<feature type="region of interest" description="Disordered" evidence="2">
    <location>
        <begin position="87"/>
        <end position="123"/>
    </location>
</feature>
<dbReference type="CTD" id="20249915"/>
<proteinExistence type="predicted"/>
<name>V4BAS6_LOTGI</name>
<dbReference type="OrthoDB" id="2121618at2759"/>
<dbReference type="Proteomes" id="UP000030746">
    <property type="component" value="Unassembled WGS sequence"/>
</dbReference>
<organism evidence="3 4">
    <name type="scientific">Lottia gigantea</name>
    <name type="common">Giant owl limpet</name>
    <dbReference type="NCBI Taxonomy" id="225164"/>
    <lineage>
        <taxon>Eukaryota</taxon>
        <taxon>Metazoa</taxon>
        <taxon>Spiralia</taxon>
        <taxon>Lophotrochozoa</taxon>
        <taxon>Mollusca</taxon>
        <taxon>Gastropoda</taxon>
        <taxon>Patellogastropoda</taxon>
        <taxon>Lottioidea</taxon>
        <taxon>Lottiidae</taxon>
        <taxon>Lottia</taxon>
    </lineage>
</organism>
<dbReference type="EMBL" id="KB203188">
    <property type="protein sequence ID" value="ESO86074.1"/>
    <property type="molecule type" value="Genomic_DNA"/>
</dbReference>
<keyword evidence="1" id="KW-0175">Coiled coil</keyword>
<reference evidence="3 4" key="1">
    <citation type="journal article" date="2013" name="Nature">
        <title>Insights into bilaterian evolution from three spiralian genomes.</title>
        <authorList>
            <person name="Simakov O."/>
            <person name="Marletaz F."/>
            <person name="Cho S.J."/>
            <person name="Edsinger-Gonzales E."/>
            <person name="Havlak P."/>
            <person name="Hellsten U."/>
            <person name="Kuo D.H."/>
            <person name="Larsson T."/>
            <person name="Lv J."/>
            <person name="Arendt D."/>
            <person name="Savage R."/>
            <person name="Osoegawa K."/>
            <person name="de Jong P."/>
            <person name="Grimwood J."/>
            <person name="Chapman J.A."/>
            <person name="Shapiro H."/>
            <person name="Aerts A."/>
            <person name="Otillar R.P."/>
            <person name="Terry A.Y."/>
            <person name="Boore J.L."/>
            <person name="Grigoriev I.V."/>
            <person name="Lindberg D.R."/>
            <person name="Seaver E.C."/>
            <person name="Weisblat D.A."/>
            <person name="Putnam N.H."/>
            <person name="Rokhsar D.S."/>
        </authorList>
    </citation>
    <scope>NUCLEOTIDE SEQUENCE [LARGE SCALE GENOMIC DNA]</scope>
</reference>
<feature type="compositionally biased region" description="Basic residues" evidence="2">
    <location>
        <begin position="762"/>
        <end position="786"/>
    </location>
</feature>
<feature type="compositionally biased region" description="Polar residues" evidence="2">
    <location>
        <begin position="626"/>
        <end position="647"/>
    </location>
</feature>
<evidence type="ECO:0000313" key="4">
    <source>
        <dbReference type="Proteomes" id="UP000030746"/>
    </source>
</evidence>
<feature type="compositionally biased region" description="Basic and acidic residues" evidence="2">
    <location>
        <begin position="648"/>
        <end position="659"/>
    </location>
</feature>
<feature type="region of interest" description="Disordered" evidence="2">
    <location>
        <begin position="936"/>
        <end position="956"/>
    </location>
</feature>
<dbReference type="InterPro" id="IPR011992">
    <property type="entry name" value="EF-hand-dom_pair"/>
</dbReference>
<dbReference type="PANTHER" id="PTHR35538">
    <property type="entry name" value="LIG_CHAN-GLU_BD DOMAIN-CONTAINING PROTEIN"/>
    <property type="match status" value="1"/>
</dbReference>
<dbReference type="GeneID" id="20249915"/>
<feature type="compositionally biased region" description="Polar residues" evidence="2">
    <location>
        <begin position="682"/>
        <end position="693"/>
    </location>
</feature>
<dbReference type="HOGENOM" id="CLU_269639_0_0_1"/>
<feature type="region of interest" description="Disordered" evidence="2">
    <location>
        <begin position="612"/>
        <end position="702"/>
    </location>
</feature>
<dbReference type="AlphaFoldDB" id="V4BAS6"/>
<feature type="region of interest" description="Disordered" evidence="2">
    <location>
        <begin position="387"/>
        <end position="450"/>
    </location>
</feature>
<feature type="coiled-coil region" evidence="1">
    <location>
        <begin position="890"/>
        <end position="917"/>
    </location>
</feature>
<feature type="region of interest" description="Disordered" evidence="2">
    <location>
        <begin position="753"/>
        <end position="794"/>
    </location>
</feature>
<dbReference type="RefSeq" id="XP_009063319.1">
    <property type="nucleotide sequence ID" value="XM_009065071.1"/>
</dbReference>
<dbReference type="Gene3D" id="1.10.238.10">
    <property type="entry name" value="EF-hand"/>
    <property type="match status" value="1"/>
</dbReference>
<dbReference type="OMA" id="KSERPYM"/>
<evidence type="ECO:0000313" key="3">
    <source>
        <dbReference type="EMBL" id="ESO86074.1"/>
    </source>
</evidence>
<gene>
    <name evidence="3" type="ORF">LOTGIDRAFT_235648</name>
</gene>
<dbReference type="PANTHER" id="PTHR35538:SF4">
    <property type="entry name" value="EF-HAND DOMAIN-CONTAINING PROTEIN"/>
    <property type="match status" value="1"/>
</dbReference>
<sequence>MAYERIATGVRLSDFHKDYPFRFLMIKTVPNHSATPPGLPNEWYESVKKFRFPRIVLKDSLGNQLDTYTTLQEAIYRDRWNVKQSQEASKPNEWRLPKAPPPARPDYTRRGPPAPSRLRSHQYHHQHLVSKDDLDICSNRREPNADDVTYVADSIANLEQLLRKSLHDGEEISGYRNYFQIVHGLFLEKKYLSETIKKYPSYVFPGFCTGCRRAGLCYGCERNSQLHYHEDFQSRTGGGYTYWRHDRAQSEISKNNPRNWKRIQESQSADRQIDTADKVESIAEVYEVDGKKRLVLGNEEGDALEDTTIEELYTMKIWERITDADCDHILCLDESGVEILIHKKNLQQILDKMPKDHPDRQTIQDLLLSGSDSGKRLSVTVDITSRLGSLTPSSRGDERQSLTGFLENLQEKRSGTSRDSKDGELTEEQPTRQSLYKAPKPFQLKPRERRHIVSQSPFSTDRQYNIQTGSGFQIKKSTKELTKFVDVSTGGAAWNEPKKFELQKFDRDQRFHKVKNEKDESLLQNNNGDRDEDFGDFERHERYDFRRLEPLLSPDSGLESEVMTESVMTCESNKENEVSQDQTQDCATIQEYCHPMEDATVQSLRIRGLSSDDSLLSNRSDRDNQNRASRFSANGNQTDWMKTTSQKSDLEKQNGRVDGEEILSNKKTRNEILKKSRRSSQERQLSWASTKSVPSDDDHLSEVEKEDSFIFPEREMNKLKLPNFQVKRLSPDLPIIGAGTKGDRRKSSMKFAVEAPPEMKQPPKKRPPPPKSRKLPKIQTPRRKRKAAEAPVSQDELREIHDPLDFLAKYCIINPVRLPYYELIFESAVSENKPEYGLSNLMALKGDAESPRQHLQSLSNHEVSMLRDMTLIGHSSPSIQAGNMVEEECLKKLDFTIETLESKRSELENNWGNLEARRLCLIAQIAIEEYPGIDGASYSPRKQKKAKRDPVQQFTDPSEITPDVIIQRLDKKGYQQICKNDSVRQIDLEMERCQQKSLEVASRLAHKNEERSILLSYCEDEYINRQFTETHPADFRRQQSVLYNTLRPTPDYEIKLDNLRESLQQVNNHLLTDRECDFLYHVLDLPGREKINFRLFSVVAALSEKVTQLDPMIRQLMNKHDYKALDIKMEKCRELFSFLQEDMESGDATSTSLILELTAGGLTHEHIHYVLSKFNREGRGLIDFMDFVTYIPLFVEIHQRIIKDPLNEDQDL</sequence>